<dbReference type="GO" id="GO:0016787">
    <property type="term" value="F:hydrolase activity"/>
    <property type="evidence" value="ECO:0007669"/>
    <property type="project" value="UniProtKB-KW"/>
</dbReference>
<organism evidence="3 4">
    <name type="scientific">candidate division WWE3 bacterium CG_4_9_14_0_2_um_filter_48_10</name>
    <dbReference type="NCBI Taxonomy" id="1975078"/>
    <lineage>
        <taxon>Bacteria</taxon>
        <taxon>Katanobacteria</taxon>
    </lineage>
</organism>
<name>A0A2M8EJV7_UNCKA</name>
<evidence type="ECO:0000256" key="2">
    <source>
        <dbReference type="SAM" id="Phobius"/>
    </source>
</evidence>
<keyword evidence="2" id="KW-0472">Membrane</keyword>
<dbReference type="AlphaFoldDB" id="A0A2M8EJV7"/>
<reference evidence="4" key="1">
    <citation type="submission" date="2017-09" db="EMBL/GenBank/DDBJ databases">
        <title>Depth-based differentiation of microbial function through sediment-hosted aquifers and enrichment of novel symbionts in the deep terrestrial subsurface.</title>
        <authorList>
            <person name="Probst A.J."/>
            <person name="Ladd B."/>
            <person name="Jarett J.K."/>
            <person name="Geller-Mcgrath D.E."/>
            <person name="Sieber C.M.K."/>
            <person name="Emerson J.B."/>
            <person name="Anantharaman K."/>
            <person name="Thomas B.C."/>
            <person name="Malmstrom R."/>
            <person name="Stieglmeier M."/>
            <person name="Klingl A."/>
            <person name="Woyke T."/>
            <person name="Ryan C.M."/>
            <person name="Banfield J.F."/>
        </authorList>
    </citation>
    <scope>NUCLEOTIDE SEQUENCE [LARGE SCALE GENOMIC DNA]</scope>
</reference>
<dbReference type="SUPFAM" id="SSF63817">
    <property type="entry name" value="Sortase"/>
    <property type="match status" value="1"/>
</dbReference>
<feature type="transmembrane region" description="Helical" evidence="2">
    <location>
        <begin position="20"/>
        <end position="42"/>
    </location>
</feature>
<dbReference type="EMBL" id="PFSK01000012">
    <property type="protein sequence ID" value="PJC23032.1"/>
    <property type="molecule type" value="Genomic_DNA"/>
</dbReference>
<evidence type="ECO:0000313" key="3">
    <source>
        <dbReference type="EMBL" id="PJC23032.1"/>
    </source>
</evidence>
<evidence type="ECO:0008006" key="5">
    <source>
        <dbReference type="Google" id="ProtNLM"/>
    </source>
</evidence>
<dbReference type="Proteomes" id="UP000228781">
    <property type="component" value="Unassembled WGS sequence"/>
</dbReference>
<keyword evidence="2" id="KW-1133">Transmembrane helix</keyword>
<sequence>MGLNFISKLSEFRQLDWKYVIVRTASNILILIALVYLGSAFWEVGKQEVLYAYWRLRGVEFTVDEVKKPEKTPESPFAALLAKPTPLKVTPKSKEFGIIIEKIGVNAPVIEDVSLTNKAEYLRALERGVAHAKNTAKPGEIGNSYLFAHSSLDFWNYGPYAGVFNLLRKLKKGDRVVIFYHGKRYDYEVTGKEVVADFNLTPLLRTYTAPYLTLQTCDPPGVALNRLIITAKLKQ</sequence>
<dbReference type="NCBIfam" id="TIGR01076">
    <property type="entry name" value="sortase_fam"/>
    <property type="match status" value="1"/>
</dbReference>
<comment type="caution">
    <text evidence="3">The sequence shown here is derived from an EMBL/GenBank/DDBJ whole genome shotgun (WGS) entry which is preliminary data.</text>
</comment>
<proteinExistence type="predicted"/>
<keyword evidence="1" id="KW-0378">Hydrolase</keyword>
<dbReference type="InterPro" id="IPR023365">
    <property type="entry name" value="Sortase_dom-sf"/>
</dbReference>
<keyword evidence="2" id="KW-0812">Transmembrane</keyword>
<dbReference type="Pfam" id="PF04203">
    <property type="entry name" value="Sortase"/>
    <property type="match status" value="1"/>
</dbReference>
<evidence type="ECO:0000313" key="4">
    <source>
        <dbReference type="Proteomes" id="UP000228781"/>
    </source>
</evidence>
<dbReference type="Gene3D" id="2.40.260.10">
    <property type="entry name" value="Sortase"/>
    <property type="match status" value="1"/>
</dbReference>
<evidence type="ECO:0000256" key="1">
    <source>
        <dbReference type="ARBA" id="ARBA00022801"/>
    </source>
</evidence>
<dbReference type="InterPro" id="IPR005754">
    <property type="entry name" value="Sortase"/>
</dbReference>
<accession>A0A2M8EJV7</accession>
<gene>
    <name evidence="3" type="ORF">CO059_00820</name>
</gene>
<protein>
    <recommendedName>
        <fullName evidence="5">Sortase</fullName>
    </recommendedName>
</protein>